<evidence type="ECO:0000256" key="1">
    <source>
        <dbReference type="SAM" id="MobiDB-lite"/>
    </source>
</evidence>
<dbReference type="Pfam" id="PF14695">
    <property type="entry name" value="LINES_C"/>
    <property type="match status" value="1"/>
</dbReference>
<dbReference type="OrthoDB" id="8251209at2759"/>
<dbReference type="Proteomes" id="UP000625711">
    <property type="component" value="Unassembled WGS sequence"/>
</dbReference>
<dbReference type="Pfam" id="PF14694">
    <property type="entry name" value="LINES_N"/>
    <property type="match status" value="1"/>
</dbReference>
<gene>
    <name evidence="4" type="ORF">GWI33_001956</name>
</gene>
<feature type="compositionally biased region" description="Polar residues" evidence="1">
    <location>
        <begin position="95"/>
        <end position="108"/>
    </location>
</feature>
<dbReference type="AlphaFoldDB" id="A0A834IS71"/>
<proteinExistence type="predicted"/>
<sequence length="735" mass="83391">MVLRQRQNKMSSEQPLKKKPKRGDIPANSDETDFIHNLSDNGTNLQALHLSMPANINEDDITLNTVNLEFNKRNFLVASDSDLEKSVSESDQNDSELASSTSTQSENLSIPPAPNISGNFQSISSIIQYPTGATSVFSQAGGQSSTQNNDDNTLDVFQQRLIRQCLCGVSETILNKYAAEHTGNNLNQRSTTLTDWPDDQMLQFLSNLQLLFDVYLKQNNKGLICSRIITNCEMVICNNSNLIEQIITLCETKNKFVNYLAARVLSSFLITAKTNINNQWLEMILNYLTAENSDCIKMNFALDIIKRVVEWKDIEIHVLEEKNETQENTEVTSANSNCVTVPFRDPESYDTSPIKGLIIKSLEPRWPELIHKIQNLILNNRSVGTQTCILTFLTLWERIISVKANLSVIDIKPFYAHLETFASMLSNNLPCLIWKQLLSLFNEVLCYGSTLALQDMVPDDTCQLAHLVFRYVKDFRLLDCLPYKQEAGTIVNSFVGNIASPESSHSSVDKTLLQKMVLLVLKSVAVTIKETRSDSSDSSVGSDDYDFYQDMQVIERSIRDVLKKVDSFIKNALEFHPETPFCKMIVHLFNDQDNYLIESMVCTLDISIGISYGNAVFPDLLVMLNPIHSFIEFLKIVSHDSDVLLDYLVGSETCFLLYLLRFLKYTRRNWAKFVSSCGESSTSRNNELDDSMGILIRLKMQINRLVSRDLFPYNINPILRLLTDCENLYDGNEYS</sequence>
<dbReference type="InterPro" id="IPR024875">
    <property type="entry name" value="Protein_Lines"/>
</dbReference>
<dbReference type="InterPro" id="IPR029415">
    <property type="entry name" value="Lines_C"/>
</dbReference>
<feature type="domain" description="Protein Lines C-terminal" evidence="3">
    <location>
        <begin position="692"/>
        <end position="727"/>
    </location>
</feature>
<dbReference type="PANTHER" id="PTHR16057:SF1">
    <property type="entry name" value="PROTEIN LINES HOMOLOG 1"/>
    <property type="match status" value="1"/>
</dbReference>
<keyword evidence="5" id="KW-1185">Reference proteome</keyword>
<evidence type="ECO:0000259" key="2">
    <source>
        <dbReference type="Pfam" id="PF14694"/>
    </source>
</evidence>
<name>A0A834IS71_RHYFE</name>
<comment type="caution">
    <text evidence="4">The sequence shown here is derived from an EMBL/GenBank/DDBJ whole genome shotgun (WGS) entry which is preliminary data.</text>
</comment>
<feature type="domain" description="Protein Lines N-terminal" evidence="2">
    <location>
        <begin position="344"/>
        <end position="677"/>
    </location>
</feature>
<evidence type="ECO:0000313" key="5">
    <source>
        <dbReference type="Proteomes" id="UP000625711"/>
    </source>
</evidence>
<feature type="region of interest" description="Disordered" evidence="1">
    <location>
        <begin position="1"/>
        <end position="31"/>
    </location>
</feature>
<evidence type="ECO:0008006" key="6">
    <source>
        <dbReference type="Google" id="ProtNLM"/>
    </source>
</evidence>
<organism evidence="4 5">
    <name type="scientific">Rhynchophorus ferrugineus</name>
    <name type="common">Red palm weevil</name>
    <name type="synonym">Curculio ferrugineus</name>
    <dbReference type="NCBI Taxonomy" id="354439"/>
    <lineage>
        <taxon>Eukaryota</taxon>
        <taxon>Metazoa</taxon>
        <taxon>Ecdysozoa</taxon>
        <taxon>Arthropoda</taxon>
        <taxon>Hexapoda</taxon>
        <taxon>Insecta</taxon>
        <taxon>Pterygota</taxon>
        <taxon>Neoptera</taxon>
        <taxon>Endopterygota</taxon>
        <taxon>Coleoptera</taxon>
        <taxon>Polyphaga</taxon>
        <taxon>Cucujiformia</taxon>
        <taxon>Curculionidae</taxon>
        <taxon>Dryophthorinae</taxon>
        <taxon>Rhynchophorus</taxon>
    </lineage>
</organism>
<evidence type="ECO:0000313" key="4">
    <source>
        <dbReference type="EMBL" id="KAF7282818.1"/>
    </source>
</evidence>
<evidence type="ECO:0000259" key="3">
    <source>
        <dbReference type="Pfam" id="PF14695"/>
    </source>
</evidence>
<dbReference type="EMBL" id="JAACXV010000156">
    <property type="protein sequence ID" value="KAF7282818.1"/>
    <property type="molecule type" value="Genomic_DNA"/>
</dbReference>
<dbReference type="PANTHER" id="PTHR16057">
    <property type="entry name" value="WINS1, 2 PROTEIN"/>
    <property type="match status" value="1"/>
</dbReference>
<feature type="region of interest" description="Disordered" evidence="1">
    <location>
        <begin position="82"/>
        <end position="114"/>
    </location>
</feature>
<reference evidence="4" key="1">
    <citation type="submission" date="2020-08" db="EMBL/GenBank/DDBJ databases">
        <title>Genome sequencing and assembly of the red palm weevil Rhynchophorus ferrugineus.</title>
        <authorList>
            <person name="Dias G.B."/>
            <person name="Bergman C.M."/>
            <person name="Manee M."/>
        </authorList>
    </citation>
    <scope>NUCLEOTIDE SEQUENCE</scope>
    <source>
        <strain evidence="4">AA-2017</strain>
        <tissue evidence="4">Whole larva</tissue>
    </source>
</reference>
<accession>A0A834IS71</accession>
<dbReference type="InterPro" id="IPR032794">
    <property type="entry name" value="LINES_N"/>
</dbReference>
<protein>
    <recommendedName>
        <fullName evidence="6">Protein lines</fullName>
    </recommendedName>
</protein>